<name>A0ABY4RVS8_9BACL</name>
<dbReference type="NCBIfam" id="NF033547">
    <property type="entry name" value="transpos_IS1595"/>
    <property type="match status" value="1"/>
</dbReference>
<evidence type="ECO:0000313" key="3">
    <source>
        <dbReference type="Proteomes" id="UP001057134"/>
    </source>
</evidence>
<feature type="domain" description="ISXO2-like transposase" evidence="1">
    <location>
        <begin position="15"/>
        <end position="119"/>
    </location>
</feature>
<keyword evidence="3" id="KW-1185">Reference proteome</keyword>
<proteinExistence type="predicted"/>
<dbReference type="SMART" id="SM01126">
    <property type="entry name" value="DDE_Tnp_IS1595"/>
    <property type="match status" value="1"/>
</dbReference>
<reference evidence="2" key="2">
    <citation type="journal article" date="2021" name="J Anim Sci Technol">
        <title>Complete genome sequence of Paenibacillus konkukensis sp. nov. SK3146 as a potential probiotic strain.</title>
        <authorList>
            <person name="Jung H.I."/>
            <person name="Park S."/>
            <person name="Niu K.M."/>
            <person name="Lee S.W."/>
            <person name="Kothari D."/>
            <person name="Yi K.J."/>
            <person name="Kim S.K."/>
        </authorList>
    </citation>
    <scope>NUCLEOTIDE SEQUENCE</scope>
    <source>
        <strain evidence="2">SK3146</strain>
    </source>
</reference>
<dbReference type="EMBL" id="CP027059">
    <property type="protein sequence ID" value="UQZ85469.1"/>
    <property type="molecule type" value="Genomic_DNA"/>
</dbReference>
<dbReference type="InterPro" id="IPR024445">
    <property type="entry name" value="Tnp_ISXO2-like"/>
</dbReference>
<evidence type="ECO:0000259" key="1">
    <source>
        <dbReference type="SMART" id="SM01126"/>
    </source>
</evidence>
<dbReference type="Proteomes" id="UP001057134">
    <property type="component" value="Chromosome"/>
</dbReference>
<protein>
    <recommendedName>
        <fullName evidence="1">ISXO2-like transposase domain-containing protein</fullName>
    </recommendedName>
</protein>
<accession>A0ABY4RVS8</accession>
<sequence>MNVNQESAAENPNIVAAENDRACVLVARDRQKMTYSGVLGGGRIKTKKLDEAIGGHLSDSNVLCTDSLRAFNSYANSKGLTHYRFRFKSDGKQRVKVVYHIQNVNSYHSRLKKWMDRFNGVATKTRIKSFGCLLILVKLTGRIVPICGIMVMQRS</sequence>
<reference evidence="2" key="1">
    <citation type="submission" date="2018-02" db="EMBL/GenBank/DDBJ databases">
        <authorList>
            <person name="Kim S.-K."/>
            <person name="Jung H.-I."/>
            <person name="Lee S.-W."/>
        </authorList>
    </citation>
    <scope>NUCLEOTIDE SEQUENCE</scope>
    <source>
        <strain evidence="2">SK3146</strain>
    </source>
</reference>
<gene>
    <name evidence="2" type="ORF">SK3146_04758</name>
</gene>
<organism evidence="2 3">
    <name type="scientific">Paenibacillus konkukensis</name>
    <dbReference type="NCBI Taxonomy" id="2020716"/>
    <lineage>
        <taxon>Bacteria</taxon>
        <taxon>Bacillati</taxon>
        <taxon>Bacillota</taxon>
        <taxon>Bacilli</taxon>
        <taxon>Bacillales</taxon>
        <taxon>Paenibacillaceae</taxon>
        <taxon>Paenibacillus</taxon>
    </lineage>
</organism>
<evidence type="ECO:0000313" key="2">
    <source>
        <dbReference type="EMBL" id="UQZ85469.1"/>
    </source>
</evidence>